<gene>
    <name evidence="2" type="ORF">AVDCRST_MAG08-3235</name>
</gene>
<feature type="domain" description="Cupin type-2" evidence="1">
    <location>
        <begin position="36"/>
        <end position="95"/>
    </location>
</feature>
<protein>
    <submittedName>
        <fullName evidence="2">Mannose-6-phosphate isomerase</fullName>
    </submittedName>
</protein>
<dbReference type="AlphaFoldDB" id="A0A6J4JA50"/>
<proteinExistence type="predicted"/>
<organism evidence="2">
    <name type="scientific">uncultured Acetobacteraceae bacterium</name>
    <dbReference type="NCBI Taxonomy" id="169975"/>
    <lineage>
        <taxon>Bacteria</taxon>
        <taxon>Pseudomonadati</taxon>
        <taxon>Pseudomonadota</taxon>
        <taxon>Alphaproteobacteria</taxon>
        <taxon>Acetobacterales</taxon>
        <taxon>Acetobacteraceae</taxon>
        <taxon>environmental samples</taxon>
    </lineage>
</organism>
<dbReference type="EMBL" id="CADCTG010000240">
    <property type="protein sequence ID" value="CAA9272012.1"/>
    <property type="molecule type" value="Genomic_DNA"/>
</dbReference>
<dbReference type="GO" id="GO:0016853">
    <property type="term" value="F:isomerase activity"/>
    <property type="evidence" value="ECO:0007669"/>
    <property type="project" value="UniProtKB-KW"/>
</dbReference>
<dbReference type="Pfam" id="PF07883">
    <property type="entry name" value="Cupin_2"/>
    <property type="match status" value="1"/>
</dbReference>
<dbReference type="PANTHER" id="PTHR36114:SF1">
    <property type="entry name" value="16.7 KDA PROTEIN IN WHIE LOCUS"/>
    <property type="match status" value="1"/>
</dbReference>
<evidence type="ECO:0000259" key="1">
    <source>
        <dbReference type="Pfam" id="PF07883"/>
    </source>
</evidence>
<sequence>MARSERVNLAEKLARFSDRWSPKVVETLDGYGIKLVKVQGEFVWHSHSEEDELFLVLDGGFRMDFRDRQVDLAAGEMIVVPRGVEHKPFAAEECSVLLFERRGVVNTGDAEAGALTRPERQLV</sequence>
<accession>A0A6J4JA50</accession>
<reference evidence="2" key="1">
    <citation type="submission" date="2020-02" db="EMBL/GenBank/DDBJ databases">
        <authorList>
            <person name="Meier V. D."/>
        </authorList>
    </citation>
    <scope>NUCLEOTIDE SEQUENCE</scope>
    <source>
        <strain evidence="2">AVDCRST_MAG08</strain>
    </source>
</reference>
<dbReference type="InterPro" id="IPR013096">
    <property type="entry name" value="Cupin_2"/>
</dbReference>
<dbReference type="CDD" id="cd02226">
    <property type="entry name" value="cupin_YdbB-like"/>
    <property type="match status" value="1"/>
</dbReference>
<keyword evidence="2" id="KW-0413">Isomerase</keyword>
<name>A0A6J4JA50_9PROT</name>
<dbReference type="InterPro" id="IPR052044">
    <property type="entry name" value="PKS_Associated_Protein"/>
</dbReference>
<dbReference type="SUPFAM" id="SSF51182">
    <property type="entry name" value="RmlC-like cupins"/>
    <property type="match status" value="1"/>
</dbReference>
<dbReference type="Gene3D" id="2.60.120.10">
    <property type="entry name" value="Jelly Rolls"/>
    <property type="match status" value="1"/>
</dbReference>
<dbReference type="InterPro" id="IPR014710">
    <property type="entry name" value="RmlC-like_jellyroll"/>
</dbReference>
<dbReference type="PANTHER" id="PTHR36114">
    <property type="entry name" value="16.7 KDA PROTEIN IN WHIE LOCUS"/>
    <property type="match status" value="1"/>
</dbReference>
<evidence type="ECO:0000313" key="2">
    <source>
        <dbReference type="EMBL" id="CAA9272012.1"/>
    </source>
</evidence>
<dbReference type="InterPro" id="IPR011051">
    <property type="entry name" value="RmlC_Cupin_sf"/>
</dbReference>